<dbReference type="EMBL" id="CP003119">
    <property type="protein sequence ID" value="AFA74477.1"/>
    <property type="molecule type" value="Genomic_DNA"/>
</dbReference>
<keyword evidence="2" id="KW-1185">Reference proteome</keyword>
<protein>
    <submittedName>
        <fullName evidence="1">Uncharacterized protein</fullName>
    </submittedName>
</protein>
<name>H6N025_GORPV</name>
<dbReference type="AlphaFoldDB" id="H6N025"/>
<organism evidence="1 2">
    <name type="scientific">Gordonia polyisoprenivorans (strain DSM 44266 / VH2)</name>
    <dbReference type="NCBI Taxonomy" id="1112204"/>
    <lineage>
        <taxon>Bacteria</taxon>
        <taxon>Bacillati</taxon>
        <taxon>Actinomycetota</taxon>
        <taxon>Actinomycetes</taxon>
        <taxon>Mycobacteriales</taxon>
        <taxon>Gordoniaceae</taxon>
        <taxon>Gordonia</taxon>
    </lineage>
</organism>
<dbReference type="Gene3D" id="2.130.10.10">
    <property type="entry name" value="YVTN repeat-like/Quinoprotein amine dehydrogenase"/>
    <property type="match status" value="1"/>
</dbReference>
<dbReference type="HOGENOM" id="CLU_550696_0_0_11"/>
<accession>H6N025</accession>
<dbReference type="Proteomes" id="UP000009154">
    <property type="component" value="Chromosome"/>
</dbReference>
<proteinExistence type="predicted"/>
<gene>
    <name evidence="1" type="ordered locus">GPOL_c34650</name>
</gene>
<dbReference type="KEGG" id="gpo:GPOL_c34650"/>
<dbReference type="SUPFAM" id="SSF69322">
    <property type="entry name" value="Tricorn protease domain 2"/>
    <property type="match status" value="1"/>
</dbReference>
<sequence length="495" mass="51581">MAAAIIGLVGCSATGSPTSGGSVPVTSHRAPGGVTVLDGDLSGLEVFPAALSPDGRRLAAVVETVAGRVQTPGSGYGVAPSVTPGPAQLWVWDVRTGRRLTAASIPYPATMTFARDGSRVITEDPHDRGGELHAFDIATGAETALYVTRSGNPDGTDGGGPQGNTPETRHMFALGPDGSQLATFAGNGFAVNPPGDDGGLGRTVTLRDAVAGAIIRPLQWIPDSRVEFPPAFTYSPHGEAIVAGYTRPRPSADTTDRYSAGVARWSTSTGALLERLDIDPGPGTSTSTISRMVARVDRTGVATGVTVRPPSGSGEVGRGQTLWMFDTSTRRRTTLADSIDRGYATDYDTDISPDGTQIAVLTTKWHEAPDHMSARQTYTITTFDVSNGRRLHERSLPATPCGAAPQGVSRPAVGTRTIQYSPDGSTFMVAGCGLTLYDSKDPQTERALQTATDARRCDLGTTAQFSDDSTRIVGSGPCGIRVYDTSNGDIVARAG</sequence>
<evidence type="ECO:0000313" key="2">
    <source>
        <dbReference type="Proteomes" id="UP000009154"/>
    </source>
</evidence>
<dbReference type="InterPro" id="IPR015943">
    <property type="entry name" value="WD40/YVTN_repeat-like_dom_sf"/>
</dbReference>
<reference evidence="1 2" key="1">
    <citation type="journal article" date="2012" name="Appl. Environ. Microbiol.">
        <title>Involvement of two latex-clearing proteins during rubber degradation and insights into the subsequent degradation pathway revealed by the genome sequence of Gordonia polyisoprenivorans strain VH2.</title>
        <authorList>
            <person name="Hiessl S."/>
            <person name="Schuldes J."/>
            <person name="Thurmer A."/>
            <person name="Halbsguth T."/>
            <person name="Broker D."/>
            <person name="Angelov A."/>
            <person name="Liebl W."/>
            <person name="Daniel R."/>
            <person name="Steinbuchel A."/>
        </authorList>
    </citation>
    <scope>NUCLEOTIDE SEQUENCE [LARGE SCALE GENOMIC DNA]</scope>
    <source>
        <strain evidence="2">DSM 44266 / VH2</strain>
    </source>
</reference>
<evidence type="ECO:0000313" key="1">
    <source>
        <dbReference type="EMBL" id="AFA74477.1"/>
    </source>
</evidence>